<keyword evidence="2" id="KW-1185">Reference proteome</keyword>
<sequence>MANRWKIPKDVEELVKKRDTKCIYCGVLFSSENNSRKDSPSWEHIINDIRINDTDNIARCCISCNSSKGSKSIQDWLRSDYCRKKGINSHTVSAVVNLVLKKAQKTNKN</sequence>
<dbReference type="GO" id="GO:0004519">
    <property type="term" value="F:endonuclease activity"/>
    <property type="evidence" value="ECO:0007669"/>
    <property type="project" value="UniProtKB-KW"/>
</dbReference>
<keyword evidence="1" id="KW-0540">Nuclease</keyword>
<dbReference type="Gene3D" id="1.10.30.50">
    <property type="match status" value="1"/>
</dbReference>
<accession>A0A7H0VHE8</accession>
<evidence type="ECO:0000313" key="1">
    <source>
        <dbReference type="EMBL" id="QNR25146.1"/>
    </source>
</evidence>
<protein>
    <submittedName>
        <fullName evidence="1">HNH endonuclease</fullName>
    </submittedName>
</protein>
<reference evidence="1 2" key="1">
    <citation type="submission" date="2020-08" db="EMBL/GenBank/DDBJ databases">
        <title>Croceimicrobium hydrocarbonivorans gen. nov., sp. nov., a novel marine bacterium isolated from a bacterial consortium that degrades polyethylene terephthalate.</title>
        <authorList>
            <person name="Liu R."/>
        </authorList>
    </citation>
    <scope>NUCLEOTIDE SEQUENCE [LARGE SCALE GENOMIC DNA]</scope>
    <source>
        <strain evidence="1 2">A20-9</strain>
    </source>
</reference>
<keyword evidence="1" id="KW-0378">Hydrolase</keyword>
<dbReference type="KEGG" id="chyd:H4K34_04725"/>
<keyword evidence="1" id="KW-0255">Endonuclease</keyword>
<name>A0A7H0VHE8_9FLAO</name>
<proteinExistence type="predicted"/>
<dbReference type="AlphaFoldDB" id="A0A7H0VHE8"/>
<organism evidence="1 2">
    <name type="scientific">Croceimicrobium hydrocarbonivorans</name>
    <dbReference type="NCBI Taxonomy" id="2761580"/>
    <lineage>
        <taxon>Bacteria</taxon>
        <taxon>Pseudomonadati</taxon>
        <taxon>Bacteroidota</taxon>
        <taxon>Flavobacteriia</taxon>
        <taxon>Flavobacteriales</taxon>
        <taxon>Owenweeksiaceae</taxon>
        <taxon>Croceimicrobium</taxon>
    </lineage>
</organism>
<evidence type="ECO:0000313" key="2">
    <source>
        <dbReference type="Proteomes" id="UP000516305"/>
    </source>
</evidence>
<gene>
    <name evidence="1" type="ORF">H4K34_04725</name>
</gene>
<dbReference type="EMBL" id="CP060139">
    <property type="protein sequence ID" value="QNR25146.1"/>
    <property type="molecule type" value="Genomic_DNA"/>
</dbReference>
<dbReference type="Proteomes" id="UP000516305">
    <property type="component" value="Chromosome"/>
</dbReference>
<dbReference type="RefSeq" id="WP_210759672.1">
    <property type="nucleotide sequence ID" value="NZ_CP060139.1"/>
</dbReference>